<evidence type="ECO:0000256" key="12">
    <source>
        <dbReference type="SAM" id="SignalP"/>
    </source>
</evidence>
<evidence type="ECO:0000256" key="8">
    <source>
        <dbReference type="ARBA" id="ARBA00022723"/>
    </source>
</evidence>
<name>A0A315ZFW6_SEDFL</name>
<evidence type="ECO:0000313" key="15">
    <source>
        <dbReference type="EMBL" id="PWJ43748.1"/>
    </source>
</evidence>
<dbReference type="InterPro" id="IPR029058">
    <property type="entry name" value="AB_hydrolase_fold"/>
</dbReference>
<dbReference type="SUPFAM" id="SSF63737">
    <property type="entry name" value="Leukotriene A4 hydrolase N-terminal domain"/>
    <property type="match status" value="1"/>
</dbReference>
<dbReference type="ESTHER" id="9bact-a0a315zfw6">
    <property type="family name" value="Peptidase_S37"/>
</dbReference>
<dbReference type="EC" id="3.4.11.2" evidence="4"/>
<dbReference type="Pfam" id="PF05576">
    <property type="entry name" value="Peptidase_S37"/>
    <property type="match status" value="1"/>
</dbReference>
<keyword evidence="11" id="KW-0482">Metalloprotease</keyword>
<dbReference type="EMBL" id="QGDO01000001">
    <property type="protein sequence ID" value="PWJ43748.1"/>
    <property type="molecule type" value="Genomic_DNA"/>
</dbReference>
<evidence type="ECO:0000256" key="6">
    <source>
        <dbReference type="ARBA" id="ARBA00022438"/>
    </source>
</evidence>
<evidence type="ECO:0000256" key="5">
    <source>
        <dbReference type="ARBA" id="ARBA00015611"/>
    </source>
</evidence>
<dbReference type="GO" id="GO:0006508">
    <property type="term" value="P:proteolysis"/>
    <property type="evidence" value="ECO:0007669"/>
    <property type="project" value="UniProtKB-KW"/>
</dbReference>
<organism evidence="15 16">
    <name type="scientific">Sediminitomix flava</name>
    <dbReference type="NCBI Taxonomy" id="379075"/>
    <lineage>
        <taxon>Bacteria</taxon>
        <taxon>Pseudomonadati</taxon>
        <taxon>Bacteroidota</taxon>
        <taxon>Cytophagia</taxon>
        <taxon>Cytophagales</taxon>
        <taxon>Flammeovirgaceae</taxon>
        <taxon>Sediminitomix</taxon>
    </lineage>
</organism>
<dbReference type="PANTHER" id="PTHR11533:SF174">
    <property type="entry name" value="PUROMYCIN-SENSITIVE AMINOPEPTIDASE-RELATED"/>
    <property type="match status" value="1"/>
</dbReference>
<dbReference type="GO" id="GO:0043171">
    <property type="term" value="P:peptide catabolic process"/>
    <property type="evidence" value="ECO:0007669"/>
    <property type="project" value="TreeGrafter"/>
</dbReference>
<dbReference type="InterPro" id="IPR027268">
    <property type="entry name" value="Peptidase_M4/M1_CTD_sf"/>
</dbReference>
<evidence type="ECO:0000256" key="3">
    <source>
        <dbReference type="ARBA" id="ARBA00010136"/>
    </source>
</evidence>
<dbReference type="Pfam" id="PF01433">
    <property type="entry name" value="Peptidase_M1"/>
    <property type="match status" value="1"/>
</dbReference>
<evidence type="ECO:0000256" key="2">
    <source>
        <dbReference type="ARBA" id="ARBA00001947"/>
    </source>
</evidence>
<reference evidence="15 16" key="1">
    <citation type="submission" date="2018-03" db="EMBL/GenBank/DDBJ databases">
        <title>Genomic Encyclopedia of Archaeal and Bacterial Type Strains, Phase II (KMG-II): from individual species to whole genera.</title>
        <authorList>
            <person name="Goeker M."/>
        </authorList>
    </citation>
    <scope>NUCLEOTIDE SEQUENCE [LARGE SCALE GENOMIC DNA]</scope>
    <source>
        <strain evidence="15 16">DSM 28229</strain>
    </source>
</reference>
<feature type="domain" description="Peptidase M1 membrane alanine aminopeptidase" evidence="13">
    <location>
        <begin position="326"/>
        <end position="444"/>
    </location>
</feature>
<dbReference type="PANTHER" id="PTHR11533">
    <property type="entry name" value="PROTEASE M1 ZINC METALLOPROTEASE"/>
    <property type="match status" value="1"/>
</dbReference>
<accession>A0A315ZFW6</accession>
<evidence type="ECO:0000256" key="9">
    <source>
        <dbReference type="ARBA" id="ARBA00022801"/>
    </source>
</evidence>
<dbReference type="GO" id="GO:0008270">
    <property type="term" value="F:zinc ion binding"/>
    <property type="evidence" value="ECO:0007669"/>
    <property type="project" value="InterPro"/>
</dbReference>
<keyword evidence="16" id="KW-1185">Reference proteome</keyword>
<keyword evidence="12" id="KW-0732">Signal</keyword>
<dbReference type="SUPFAM" id="SSF55486">
    <property type="entry name" value="Metalloproteases ('zincins'), catalytic domain"/>
    <property type="match status" value="1"/>
</dbReference>
<dbReference type="RefSeq" id="WP_109615286.1">
    <property type="nucleotide sequence ID" value="NZ_QGDO01000001.1"/>
</dbReference>
<dbReference type="Gene3D" id="1.10.390.10">
    <property type="entry name" value="Neutral Protease Domain 2"/>
    <property type="match status" value="1"/>
</dbReference>
<keyword evidence="8" id="KW-0479">Metal-binding</keyword>
<keyword evidence="9" id="KW-0378">Hydrolase</keyword>
<evidence type="ECO:0000256" key="10">
    <source>
        <dbReference type="ARBA" id="ARBA00022833"/>
    </source>
</evidence>
<feature type="signal peptide" evidence="12">
    <location>
        <begin position="1"/>
        <end position="21"/>
    </location>
</feature>
<feature type="domain" description="Aminopeptidase N-like N-terminal" evidence="14">
    <location>
        <begin position="47"/>
        <end position="217"/>
    </location>
</feature>
<keyword evidence="7" id="KW-0645">Protease</keyword>
<comment type="cofactor">
    <cofactor evidence="2">
        <name>Zn(2+)</name>
        <dbReference type="ChEBI" id="CHEBI:29105"/>
    </cofactor>
</comment>
<dbReference type="GO" id="GO:0042277">
    <property type="term" value="F:peptide binding"/>
    <property type="evidence" value="ECO:0007669"/>
    <property type="project" value="TreeGrafter"/>
</dbReference>
<protein>
    <recommendedName>
        <fullName evidence="5">Aminopeptidase N</fullName>
        <ecNumber evidence="4">3.4.11.2</ecNumber>
    </recommendedName>
</protein>
<evidence type="ECO:0000259" key="13">
    <source>
        <dbReference type="Pfam" id="PF01433"/>
    </source>
</evidence>
<dbReference type="InterPro" id="IPR008761">
    <property type="entry name" value="Peptidase_S37"/>
</dbReference>
<dbReference type="GO" id="GO:0016285">
    <property type="term" value="F:alanyl aminopeptidase activity"/>
    <property type="evidence" value="ECO:0007669"/>
    <property type="project" value="UniProtKB-EC"/>
</dbReference>
<comment type="catalytic activity">
    <reaction evidence="1">
        <text>Release of an N-terminal amino acid, Xaa-|-Yaa- from a peptide, amide or arylamide. Xaa is preferably Ala, but may be most amino acids including Pro (slow action). When a terminal hydrophobic residue is followed by a prolyl residue, the two may be released as an intact Xaa-Pro dipeptide.</text>
        <dbReference type="EC" id="3.4.11.2"/>
    </reaction>
</comment>
<feature type="chain" id="PRO_5016460184" description="Aminopeptidase N" evidence="12">
    <location>
        <begin position="22"/>
        <end position="979"/>
    </location>
</feature>
<dbReference type="GO" id="GO:0016020">
    <property type="term" value="C:membrane"/>
    <property type="evidence" value="ECO:0007669"/>
    <property type="project" value="TreeGrafter"/>
</dbReference>
<evidence type="ECO:0000256" key="4">
    <source>
        <dbReference type="ARBA" id="ARBA00012564"/>
    </source>
</evidence>
<sequence length="979" mass="112665">MTKTTILFSLLFCLISFQINAQRYLGVKPTDSGGLLSYAQASYDVRQYDLDLSILIEQKAIRGSVRIQADVLSPIDQIVLDLDSAFEVSKVVLEKEGALLPIDFEHKDLKLYCTPHFTFQPQEEFAIRVYYSGKPKVAPRPPWVGGFMWEETEEGKPWIATACQFDGADLWFPCKDHPSDEAEHVRLNITVPKGLEVVSNGVLENVSKSGDSNTFQWIVNSPINNYNIALNIAPYEHLKLDYTNVLGEEMPLNWWVLPEHKKQAKAQFPQFKDHLKFYEKVLGPYPFRSEKYGIVETPHLGMEHQTAIAYGADFTNNEFGFDFLHHHELGHEWWGNLVTASDWKDFWIHEGFCIYMQVLYAEELGGMPAYHKYISTLKPKVRNKQALAPLESKSTLEKYFFGPCYIESDGDIYTKGALVLHTLRYLVGEEALLKGIRKLAYPTKEAERSTDGSQCHFVNSTDFIRIMEEESGMELDWYFELYLRQPDLPNLVINQTESNLTLQWDTPKKLAFPMPVEVVIDGKKKRIEVGLEEVKIPLEKGVKEVLVDPENWIYKASDQSEKEKVRAAFLAQFPKAKLKEVKRKAHFTQYYEIYLPQPLDHSNPKNGTFEQKMYLGHVDFEKPILIETEGYQLYNYPREISKITKGNQLLVEYRFYGESVPKGGIPWKYLTNDLAIEDYHRIVSKLKNVYTGKWISSGVSKGGETTLIYKSKYPNDVDVAVPYVAPIILGVEDPRTDQHINTVGEKTTRKRITEFQRTVLQNRTEVLKEIEQYAAKKEMKFSVGLEVALEYAVLEFPFSYWQWGGNVSDIPTKDAPAKELFNYLNQIVGISFYSDITIDRLLPSYYQHMKELGYYGFDTTPVADLLEIVHKPTNSFFAPQNVDLTYNPNYMKEVVDFLESKGDNILYIYGEYDTWGACAVNPSDKTNALKMVLKKGSHATRIRHFSVEDQIRIYSQLKDWLGVKVEALGDLCLEKEEEI</sequence>
<evidence type="ECO:0000256" key="1">
    <source>
        <dbReference type="ARBA" id="ARBA00000098"/>
    </source>
</evidence>
<evidence type="ECO:0000259" key="14">
    <source>
        <dbReference type="Pfam" id="PF17900"/>
    </source>
</evidence>
<dbReference type="PRINTS" id="PR00756">
    <property type="entry name" value="ALADIPTASE"/>
</dbReference>
<evidence type="ECO:0000313" key="16">
    <source>
        <dbReference type="Proteomes" id="UP000245535"/>
    </source>
</evidence>
<dbReference type="GO" id="GO:0070006">
    <property type="term" value="F:metalloaminopeptidase activity"/>
    <property type="evidence" value="ECO:0007669"/>
    <property type="project" value="TreeGrafter"/>
</dbReference>
<dbReference type="OrthoDB" id="100605at2"/>
<keyword evidence="10" id="KW-0862">Zinc</keyword>
<dbReference type="GO" id="GO:0005615">
    <property type="term" value="C:extracellular space"/>
    <property type="evidence" value="ECO:0007669"/>
    <property type="project" value="TreeGrafter"/>
</dbReference>
<dbReference type="InterPro" id="IPR050344">
    <property type="entry name" value="Peptidase_M1_aminopeptidases"/>
</dbReference>
<evidence type="ECO:0000256" key="7">
    <source>
        <dbReference type="ARBA" id="ARBA00022670"/>
    </source>
</evidence>
<dbReference type="InterPro" id="IPR001930">
    <property type="entry name" value="Peptidase_M1"/>
</dbReference>
<dbReference type="InterPro" id="IPR014782">
    <property type="entry name" value="Peptidase_M1_dom"/>
</dbReference>
<dbReference type="InterPro" id="IPR045357">
    <property type="entry name" value="Aminopeptidase_N-like_N"/>
</dbReference>
<dbReference type="Pfam" id="PF17900">
    <property type="entry name" value="Peptidase_M1_N"/>
    <property type="match status" value="1"/>
</dbReference>
<dbReference type="CDD" id="cd09603">
    <property type="entry name" value="M1_APN_like"/>
    <property type="match status" value="1"/>
</dbReference>
<dbReference type="InterPro" id="IPR042097">
    <property type="entry name" value="Aminopeptidase_N-like_N_sf"/>
</dbReference>
<keyword evidence="6" id="KW-0031">Aminopeptidase</keyword>
<dbReference type="AlphaFoldDB" id="A0A315ZFW6"/>
<gene>
    <name evidence="15" type="ORF">BC781_10194</name>
</gene>
<dbReference type="GO" id="GO:0005737">
    <property type="term" value="C:cytoplasm"/>
    <property type="evidence" value="ECO:0007669"/>
    <property type="project" value="TreeGrafter"/>
</dbReference>
<evidence type="ECO:0000256" key="11">
    <source>
        <dbReference type="ARBA" id="ARBA00023049"/>
    </source>
</evidence>
<comment type="similarity">
    <text evidence="3">Belongs to the peptidase M1 family.</text>
</comment>
<proteinExistence type="inferred from homology"/>
<comment type="caution">
    <text evidence="15">The sequence shown here is derived from an EMBL/GenBank/DDBJ whole genome shotgun (WGS) entry which is preliminary data.</text>
</comment>
<dbReference type="Gene3D" id="3.40.50.1820">
    <property type="entry name" value="alpha/beta hydrolase"/>
    <property type="match status" value="1"/>
</dbReference>
<dbReference type="Proteomes" id="UP000245535">
    <property type="component" value="Unassembled WGS sequence"/>
</dbReference>
<dbReference type="Gene3D" id="2.60.40.1730">
    <property type="entry name" value="tricorn interacting facor f3 domain"/>
    <property type="match status" value="1"/>
</dbReference>